<protein>
    <submittedName>
        <fullName evidence="3">Uncharacterized protein</fullName>
    </submittedName>
</protein>
<evidence type="ECO:0000313" key="3">
    <source>
        <dbReference type="EMBL" id="CAD2180479.1"/>
    </source>
</evidence>
<accession>A0A6V7W0A9</accession>
<reference evidence="3 4" key="1">
    <citation type="submission" date="2020-08" db="EMBL/GenBank/DDBJ databases">
        <authorList>
            <person name="Koutsovoulos G."/>
            <person name="Danchin GJ E."/>
        </authorList>
    </citation>
    <scope>NUCLEOTIDE SEQUENCE [LARGE SCALE GENOMIC DNA]</scope>
</reference>
<organism evidence="3 4">
    <name type="scientific">Meloidogyne enterolobii</name>
    <name type="common">Root-knot nematode worm</name>
    <name type="synonym">Meloidogyne mayaguensis</name>
    <dbReference type="NCBI Taxonomy" id="390850"/>
    <lineage>
        <taxon>Eukaryota</taxon>
        <taxon>Metazoa</taxon>
        <taxon>Ecdysozoa</taxon>
        <taxon>Nematoda</taxon>
        <taxon>Chromadorea</taxon>
        <taxon>Rhabditida</taxon>
        <taxon>Tylenchina</taxon>
        <taxon>Tylenchomorpha</taxon>
        <taxon>Tylenchoidea</taxon>
        <taxon>Meloidogynidae</taxon>
        <taxon>Meloidogyninae</taxon>
        <taxon>Meloidogyne</taxon>
    </lineage>
</organism>
<feature type="signal peptide" evidence="2">
    <location>
        <begin position="1"/>
        <end position="23"/>
    </location>
</feature>
<feature type="compositionally biased region" description="Gly residues" evidence="1">
    <location>
        <begin position="152"/>
        <end position="190"/>
    </location>
</feature>
<evidence type="ECO:0000256" key="2">
    <source>
        <dbReference type="SAM" id="SignalP"/>
    </source>
</evidence>
<evidence type="ECO:0000313" key="4">
    <source>
        <dbReference type="Proteomes" id="UP000580250"/>
    </source>
</evidence>
<feature type="compositionally biased region" description="Gly residues" evidence="1">
    <location>
        <begin position="198"/>
        <end position="214"/>
    </location>
</feature>
<feature type="region of interest" description="Disordered" evidence="1">
    <location>
        <begin position="320"/>
        <end position="340"/>
    </location>
</feature>
<dbReference type="AlphaFoldDB" id="A0A6V7W0A9"/>
<keyword evidence="2" id="KW-0732">Signal</keyword>
<dbReference type="EMBL" id="CAJEWN010000371">
    <property type="protein sequence ID" value="CAD2180479.1"/>
    <property type="molecule type" value="Genomic_DNA"/>
</dbReference>
<dbReference type="OrthoDB" id="5909632at2759"/>
<comment type="caution">
    <text evidence="3">The sequence shown here is derived from an EMBL/GenBank/DDBJ whole genome shotgun (WGS) entry which is preliminary data.</text>
</comment>
<proteinExistence type="predicted"/>
<name>A0A6V7W0A9_MELEN</name>
<feature type="chain" id="PRO_5027868958" evidence="2">
    <location>
        <begin position="24"/>
        <end position="362"/>
    </location>
</feature>
<dbReference type="Proteomes" id="UP000580250">
    <property type="component" value="Unassembled WGS sequence"/>
</dbReference>
<sequence>MISITSFFLLFLSLLSLFDFSTSNCIEYCFVPPQQYSGCNICGGYGYGTGYGFTGGYGGYVPQQTQQLYVPQQQQYVPQQVVVQPAGGGVGGSGYPSGQGYIPQSGGVIPQTTGGQSYVGTTGNGGGNVGGGTSSCGSGGCSAGGTGGTTGGSNYGGGESSGGTVSGRGTSGGSSGGSEGGYGGSTGGTGTDTASGSLGTGGSPTGGSSYGSGQSGTQTSGYQPAATQVATGENKQCCSCANSVGCYQTSPQQTAAGGSVAVQPVAVQPTGTAQASSQPQKGYGDVRRKKFSSRHRQRQIFGRGTMVNHMAMLSQLQPIPPVKREKNNGPPKPFTLFNKSPVDAMKSKGQSFENRAATFKKI</sequence>
<feature type="region of interest" description="Disordered" evidence="1">
    <location>
        <begin position="152"/>
        <end position="224"/>
    </location>
</feature>
<evidence type="ECO:0000256" key="1">
    <source>
        <dbReference type="SAM" id="MobiDB-lite"/>
    </source>
</evidence>
<gene>
    <name evidence="3" type="ORF">MENT_LOCUS32557</name>
</gene>